<proteinExistence type="predicted"/>
<dbReference type="Gene3D" id="3.10.450.410">
    <property type="match status" value="1"/>
</dbReference>
<name>A0ABZ2Q2A3_9FLAO</name>
<feature type="chain" id="PRO_5045191862" evidence="1">
    <location>
        <begin position="20"/>
        <end position="131"/>
    </location>
</feature>
<protein>
    <submittedName>
        <fullName evidence="2">DUF4348 domain-containing protein</fullName>
    </submittedName>
</protein>
<dbReference type="Proteomes" id="UP001447857">
    <property type="component" value="Chromosome"/>
</dbReference>
<evidence type="ECO:0000256" key="1">
    <source>
        <dbReference type="SAM" id="SignalP"/>
    </source>
</evidence>
<evidence type="ECO:0000313" key="2">
    <source>
        <dbReference type="EMBL" id="WXK48541.1"/>
    </source>
</evidence>
<dbReference type="Pfam" id="PF14254">
    <property type="entry name" value="DUF4348"/>
    <property type="match status" value="1"/>
</dbReference>
<dbReference type="EMBL" id="CP147988">
    <property type="protein sequence ID" value="WXK48541.1"/>
    <property type="molecule type" value="Genomic_DNA"/>
</dbReference>
<feature type="signal peptide" evidence="1">
    <location>
        <begin position="1"/>
        <end position="19"/>
    </location>
</feature>
<gene>
    <name evidence="2" type="ORF">V6624_16045</name>
</gene>
<dbReference type="InterPro" id="IPR025590">
    <property type="entry name" value="DUF4348"/>
</dbReference>
<accession>A0ABZ2Q2A3</accession>
<sequence length="131" mass="15695">MKKYFFIVFVMSLNAIIYAQNTKSASEDFNAFFKKFNADQKFQISRVVFPLKYKMNNDDFELTDYTMTKEKYKALNLNNKADEKYLKRTISVKKNKAILQQRGLDNGIYVDYIFELKDNKWFLKTWVDEST</sequence>
<dbReference type="RefSeq" id="WP_338839333.1">
    <property type="nucleotide sequence ID" value="NZ_CP147988.1"/>
</dbReference>
<keyword evidence="1" id="KW-0732">Signal</keyword>
<reference evidence="2 3" key="1">
    <citation type="submission" date="2024-02" db="EMBL/GenBank/DDBJ databases">
        <title>complete genome of Flavobacterium ginsenosidimutans Str. YTB16.</title>
        <authorList>
            <person name="Wang Q."/>
        </authorList>
    </citation>
    <scope>NUCLEOTIDE SEQUENCE [LARGE SCALE GENOMIC DNA]</scope>
    <source>
        <strain evidence="2 3">YTB16</strain>
    </source>
</reference>
<organism evidence="2 3">
    <name type="scientific">Flavobacterium ginsenosidimutans</name>
    <dbReference type="NCBI Taxonomy" id="687844"/>
    <lineage>
        <taxon>Bacteria</taxon>
        <taxon>Pseudomonadati</taxon>
        <taxon>Bacteroidota</taxon>
        <taxon>Flavobacteriia</taxon>
        <taxon>Flavobacteriales</taxon>
        <taxon>Flavobacteriaceae</taxon>
        <taxon>Flavobacterium</taxon>
    </lineage>
</organism>
<evidence type="ECO:0000313" key="3">
    <source>
        <dbReference type="Proteomes" id="UP001447857"/>
    </source>
</evidence>
<keyword evidence="3" id="KW-1185">Reference proteome</keyword>